<evidence type="ECO:0000313" key="4">
    <source>
        <dbReference type="EMBL" id="MBB3111822.1"/>
    </source>
</evidence>
<dbReference type="Proteomes" id="UP000570361">
    <property type="component" value="Unassembled WGS sequence"/>
</dbReference>
<keyword evidence="4" id="KW-0689">Ribosomal protein</keyword>
<sequence length="139" mass="15542">MIDLLDYPDASEVKQLLSACMWPDERRIAEAYANYAASHSSELLGIVQGGQLVGLAGIEQESPGVSVLKHLAIKRDFRRQGMGQAMIEELMKTRQIGCLKAETDHEAVGFYERIGFQVTSLGEKYPGVERFMCVRYAKQ</sequence>
<evidence type="ECO:0000313" key="5">
    <source>
        <dbReference type="Proteomes" id="UP000570361"/>
    </source>
</evidence>
<keyword evidence="5" id="KW-1185">Reference proteome</keyword>
<dbReference type="GO" id="GO:0016747">
    <property type="term" value="F:acyltransferase activity, transferring groups other than amino-acyl groups"/>
    <property type="evidence" value="ECO:0007669"/>
    <property type="project" value="InterPro"/>
</dbReference>
<dbReference type="GO" id="GO:0005840">
    <property type="term" value="C:ribosome"/>
    <property type="evidence" value="ECO:0007669"/>
    <property type="project" value="UniProtKB-KW"/>
</dbReference>
<dbReference type="Pfam" id="PF13673">
    <property type="entry name" value="Acetyltransf_10"/>
    <property type="match status" value="1"/>
</dbReference>
<gene>
    <name evidence="4" type="ORF">FHS18_003890</name>
</gene>
<reference evidence="4 5" key="1">
    <citation type="submission" date="2020-08" db="EMBL/GenBank/DDBJ databases">
        <title>Genomic Encyclopedia of Type Strains, Phase III (KMG-III): the genomes of soil and plant-associated and newly described type strains.</title>
        <authorList>
            <person name="Whitman W."/>
        </authorList>
    </citation>
    <scope>NUCLEOTIDE SEQUENCE [LARGE SCALE GENOMIC DNA]</scope>
    <source>
        <strain evidence="4 5">CECT 5862</strain>
    </source>
</reference>
<dbReference type="InterPro" id="IPR000182">
    <property type="entry name" value="GNAT_dom"/>
</dbReference>
<evidence type="ECO:0000256" key="2">
    <source>
        <dbReference type="ARBA" id="ARBA00023315"/>
    </source>
</evidence>
<dbReference type="CDD" id="cd04301">
    <property type="entry name" value="NAT_SF"/>
    <property type="match status" value="1"/>
</dbReference>
<accession>A0A7W5FP41</accession>
<dbReference type="InterPro" id="IPR016181">
    <property type="entry name" value="Acyl_CoA_acyltransferase"/>
</dbReference>
<name>A0A7W5FP41_9BACL</name>
<keyword evidence="1" id="KW-0808">Transferase</keyword>
<dbReference type="PROSITE" id="PS51186">
    <property type="entry name" value="GNAT"/>
    <property type="match status" value="1"/>
</dbReference>
<dbReference type="PANTHER" id="PTHR43877">
    <property type="entry name" value="AMINOALKYLPHOSPHONATE N-ACETYLTRANSFERASE-RELATED-RELATED"/>
    <property type="match status" value="1"/>
</dbReference>
<dbReference type="InterPro" id="IPR050832">
    <property type="entry name" value="Bact_Acetyltransf"/>
</dbReference>
<comment type="caution">
    <text evidence="4">The sequence shown here is derived from an EMBL/GenBank/DDBJ whole genome shotgun (WGS) entry which is preliminary data.</text>
</comment>
<dbReference type="SUPFAM" id="SSF55729">
    <property type="entry name" value="Acyl-CoA N-acyltransferases (Nat)"/>
    <property type="match status" value="1"/>
</dbReference>
<dbReference type="RefSeq" id="WP_183601682.1">
    <property type="nucleotide sequence ID" value="NZ_JACHXK010000009.1"/>
</dbReference>
<keyword evidence="4" id="KW-0687">Ribonucleoprotein</keyword>
<proteinExistence type="predicted"/>
<dbReference type="AlphaFoldDB" id="A0A7W5FP41"/>
<evidence type="ECO:0000259" key="3">
    <source>
        <dbReference type="PROSITE" id="PS51186"/>
    </source>
</evidence>
<organism evidence="4 5">
    <name type="scientific">Paenibacillus phyllosphaerae</name>
    <dbReference type="NCBI Taxonomy" id="274593"/>
    <lineage>
        <taxon>Bacteria</taxon>
        <taxon>Bacillati</taxon>
        <taxon>Bacillota</taxon>
        <taxon>Bacilli</taxon>
        <taxon>Bacillales</taxon>
        <taxon>Paenibacillaceae</taxon>
        <taxon>Paenibacillus</taxon>
    </lineage>
</organism>
<protein>
    <submittedName>
        <fullName evidence="4">Ribosomal protein S18 acetylase RimI-like enzyme</fullName>
    </submittedName>
</protein>
<keyword evidence="2" id="KW-0012">Acyltransferase</keyword>
<dbReference type="EMBL" id="JACHXK010000009">
    <property type="protein sequence ID" value="MBB3111822.1"/>
    <property type="molecule type" value="Genomic_DNA"/>
</dbReference>
<dbReference type="Gene3D" id="3.40.630.30">
    <property type="match status" value="1"/>
</dbReference>
<feature type="domain" description="N-acetyltransferase" evidence="3">
    <location>
        <begin position="1"/>
        <end position="139"/>
    </location>
</feature>
<evidence type="ECO:0000256" key="1">
    <source>
        <dbReference type="ARBA" id="ARBA00022679"/>
    </source>
</evidence>